<evidence type="ECO:0000313" key="2">
    <source>
        <dbReference type="RefSeq" id="XP_013787982.1"/>
    </source>
</evidence>
<evidence type="ECO:0000313" key="1">
    <source>
        <dbReference type="Proteomes" id="UP000694941"/>
    </source>
</evidence>
<dbReference type="Proteomes" id="UP000694941">
    <property type="component" value="Unplaced"/>
</dbReference>
<protein>
    <submittedName>
        <fullName evidence="2">Uncharacterized protein LOC106471902</fullName>
    </submittedName>
</protein>
<keyword evidence="1" id="KW-1185">Reference proteome</keyword>
<accession>A0ABM1BST8</accession>
<gene>
    <name evidence="2" type="primary">LOC106471902</name>
</gene>
<organism evidence="1 2">
    <name type="scientific">Limulus polyphemus</name>
    <name type="common">Atlantic horseshoe crab</name>
    <dbReference type="NCBI Taxonomy" id="6850"/>
    <lineage>
        <taxon>Eukaryota</taxon>
        <taxon>Metazoa</taxon>
        <taxon>Ecdysozoa</taxon>
        <taxon>Arthropoda</taxon>
        <taxon>Chelicerata</taxon>
        <taxon>Merostomata</taxon>
        <taxon>Xiphosura</taxon>
        <taxon>Limulidae</taxon>
        <taxon>Limulus</taxon>
    </lineage>
</organism>
<proteinExistence type="predicted"/>
<dbReference type="SUPFAM" id="SSF56219">
    <property type="entry name" value="DNase I-like"/>
    <property type="match status" value="1"/>
</dbReference>
<sequence>MGMVGVRKGIRPKPNSAKTKMTVHLNVASENARASPECDVQGSRLTPVRSEQGLPRQGRAWPKKLVQNLRAGTLNVGSMIGRGRELADLMERRKVGGLCVQETRWRGNKSRDIGAGCKLAYSGANAQGRNGVGIVLDSKWREDLVSVGRRSDRIMSVKLGVGSTVLNVVCAYAPQVGCTEE</sequence>
<dbReference type="GeneID" id="106471902"/>
<reference evidence="2" key="1">
    <citation type="submission" date="2025-08" db="UniProtKB">
        <authorList>
            <consortium name="RefSeq"/>
        </authorList>
    </citation>
    <scope>IDENTIFICATION</scope>
    <source>
        <tissue evidence="2">Muscle</tissue>
    </source>
</reference>
<dbReference type="RefSeq" id="XP_013787982.1">
    <property type="nucleotide sequence ID" value="XM_013932528.1"/>
</dbReference>
<dbReference type="Gene3D" id="3.60.10.10">
    <property type="entry name" value="Endonuclease/exonuclease/phosphatase"/>
    <property type="match status" value="1"/>
</dbReference>
<dbReference type="InterPro" id="IPR036691">
    <property type="entry name" value="Endo/exonu/phosph_ase_sf"/>
</dbReference>
<name>A0ABM1BST8_LIMPO</name>